<dbReference type="AlphaFoldDB" id="A0A5Q0BK85"/>
<reference evidence="2 3" key="1">
    <citation type="submission" date="2019-09" db="EMBL/GenBank/DDBJ databases">
        <title>Ecophysiology of the spiral-shaped methanotroph Methylospira mobilis as revealed by the complete genome sequence.</title>
        <authorList>
            <person name="Oshkin I.Y."/>
            <person name="Dedysh S.N."/>
            <person name="Miroshnikov K."/>
            <person name="Danilova O.V."/>
            <person name="Hakobyan A."/>
            <person name="Liesack W."/>
        </authorList>
    </citation>
    <scope>NUCLEOTIDE SEQUENCE [LARGE SCALE GENOMIC DNA]</scope>
    <source>
        <strain evidence="2 3">Shm1</strain>
    </source>
</reference>
<evidence type="ECO:0000313" key="2">
    <source>
        <dbReference type="EMBL" id="QFY43542.1"/>
    </source>
</evidence>
<dbReference type="PROSITE" id="PS51257">
    <property type="entry name" value="PROKAR_LIPOPROTEIN"/>
    <property type="match status" value="1"/>
</dbReference>
<dbReference type="KEGG" id="mmob:F6R98_13705"/>
<dbReference type="EMBL" id="CP044205">
    <property type="protein sequence ID" value="QFY43542.1"/>
    <property type="molecule type" value="Genomic_DNA"/>
</dbReference>
<keyword evidence="3" id="KW-1185">Reference proteome</keyword>
<feature type="chain" id="PRO_5025019194" evidence="1">
    <location>
        <begin position="22"/>
        <end position="165"/>
    </location>
</feature>
<sequence>MKKQITTLTFAFALVFGAACAEAVDAVAPAGGEQDAISLLRAELRMDKRAFVKASMPLNDDEAKKFWTIYNQYEADLMKVNDRKLKVIEDYADNYDDLSEDKAAELVQDMFDVRESRSKIVKNYYKKVAKALSNKIAMRFVQIESVWIAAADLKISSAMPLIPKQ</sequence>
<keyword evidence="1" id="KW-0732">Signal</keyword>
<accession>A0A5Q0BK85</accession>
<organism evidence="2 3">
    <name type="scientific">Candidatus Methylospira mobilis</name>
    <dbReference type="NCBI Taxonomy" id="1808979"/>
    <lineage>
        <taxon>Bacteria</taxon>
        <taxon>Pseudomonadati</taxon>
        <taxon>Pseudomonadota</taxon>
        <taxon>Gammaproteobacteria</taxon>
        <taxon>Methylococcales</taxon>
        <taxon>Methylococcaceae</taxon>
        <taxon>Candidatus Methylospira</taxon>
    </lineage>
</organism>
<evidence type="ECO:0000256" key="1">
    <source>
        <dbReference type="SAM" id="SignalP"/>
    </source>
</evidence>
<protein>
    <submittedName>
        <fullName evidence="2">Uncharacterized protein</fullName>
    </submittedName>
</protein>
<proteinExistence type="predicted"/>
<dbReference type="OrthoDB" id="5570450at2"/>
<feature type="signal peptide" evidence="1">
    <location>
        <begin position="1"/>
        <end position="21"/>
    </location>
</feature>
<dbReference type="Proteomes" id="UP000325755">
    <property type="component" value="Chromosome"/>
</dbReference>
<dbReference type="InParanoid" id="A0A5Q0BK85"/>
<dbReference type="RefSeq" id="WP_153249526.1">
    <property type="nucleotide sequence ID" value="NZ_CP044205.1"/>
</dbReference>
<name>A0A5Q0BK85_9GAMM</name>
<gene>
    <name evidence="2" type="ORF">F6R98_13705</name>
</gene>
<evidence type="ECO:0000313" key="3">
    <source>
        <dbReference type="Proteomes" id="UP000325755"/>
    </source>
</evidence>